<comment type="caution">
    <text evidence="2">The sequence shown here is derived from an EMBL/GenBank/DDBJ whole genome shotgun (WGS) entry which is preliminary data.</text>
</comment>
<feature type="compositionally biased region" description="Polar residues" evidence="1">
    <location>
        <begin position="36"/>
        <end position="64"/>
    </location>
</feature>
<sequence>DIQEKFQEVKEDPSKLEALFTLPPKEIYGMPDEVHQMSNPPSRNRPSAGSSQASTTIENSQATQNAIDQHIQSIQHEVTGERAKKVDAIMQLIKDQVKENMKENYERVFRQIHPSDLEGNMLHEHLNNYEEKYLKIIAGFDKNFLEHFLIISVI</sequence>
<accession>X1TRQ9</accession>
<dbReference type="AlphaFoldDB" id="X1TRQ9"/>
<dbReference type="EMBL" id="BARW01019330">
    <property type="protein sequence ID" value="GAI94046.1"/>
    <property type="molecule type" value="Genomic_DNA"/>
</dbReference>
<organism evidence="2">
    <name type="scientific">marine sediment metagenome</name>
    <dbReference type="NCBI Taxonomy" id="412755"/>
    <lineage>
        <taxon>unclassified sequences</taxon>
        <taxon>metagenomes</taxon>
        <taxon>ecological metagenomes</taxon>
    </lineage>
</organism>
<evidence type="ECO:0000256" key="1">
    <source>
        <dbReference type="SAM" id="MobiDB-lite"/>
    </source>
</evidence>
<reference evidence="2" key="1">
    <citation type="journal article" date="2014" name="Front. Microbiol.">
        <title>High frequency of phylogenetically diverse reductive dehalogenase-homologous genes in deep subseafloor sedimentary metagenomes.</title>
        <authorList>
            <person name="Kawai M."/>
            <person name="Futagami T."/>
            <person name="Toyoda A."/>
            <person name="Takaki Y."/>
            <person name="Nishi S."/>
            <person name="Hori S."/>
            <person name="Arai W."/>
            <person name="Tsubouchi T."/>
            <person name="Morono Y."/>
            <person name="Uchiyama I."/>
            <person name="Ito T."/>
            <person name="Fujiyama A."/>
            <person name="Inagaki F."/>
            <person name="Takami H."/>
        </authorList>
    </citation>
    <scope>NUCLEOTIDE SEQUENCE</scope>
    <source>
        <strain evidence="2">Expedition CK06-06</strain>
    </source>
</reference>
<protein>
    <submittedName>
        <fullName evidence="2">Uncharacterized protein</fullName>
    </submittedName>
</protein>
<proteinExistence type="predicted"/>
<evidence type="ECO:0000313" key="2">
    <source>
        <dbReference type="EMBL" id="GAI94046.1"/>
    </source>
</evidence>
<gene>
    <name evidence="2" type="ORF">S12H4_32892</name>
</gene>
<feature type="compositionally biased region" description="Basic and acidic residues" evidence="1">
    <location>
        <begin position="1"/>
        <end position="15"/>
    </location>
</feature>
<feature type="region of interest" description="Disordered" evidence="1">
    <location>
        <begin position="1"/>
        <end position="64"/>
    </location>
</feature>
<name>X1TRQ9_9ZZZZ</name>
<feature type="non-terminal residue" evidence="2">
    <location>
        <position position="1"/>
    </location>
</feature>